<accession>A0ACC4DNF7</accession>
<evidence type="ECO:0000313" key="1">
    <source>
        <dbReference type="EMBL" id="KAL3957907.1"/>
    </source>
</evidence>
<keyword evidence="2" id="KW-1185">Reference proteome</keyword>
<gene>
    <name evidence="1" type="ORF">ACCO45_008485</name>
</gene>
<sequence>MAAAVTIDVSGSRSRPHVVDGVLLPSPATLSDCRTPELTRSIAGSLPSRSVIPSTAVLPSRLSAASHSTFVGGHQVAKSVGEYPTVTASVQNTPRPLVWWCFVLRCET</sequence>
<dbReference type="Proteomes" id="UP001638806">
    <property type="component" value="Unassembled WGS sequence"/>
</dbReference>
<evidence type="ECO:0000313" key="2">
    <source>
        <dbReference type="Proteomes" id="UP001638806"/>
    </source>
</evidence>
<dbReference type="EMBL" id="JBGNUJ010000007">
    <property type="protein sequence ID" value="KAL3957907.1"/>
    <property type="molecule type" value="Genomic_DNA"/>
</dbReference>
<organism evidence="1 2">
    <name type="scientific">Purpureocillium lilacinum</name>
    <name type="common">Paecilomyces lilacinus</name>
    <dbReference type="NCBI Taxonomy" id="33203"/>
    <lineage>
        <taxon>Eukaryota</taxon>
        <taxon>Fungi</taxon>
        <taxon>Dikarya</taxon>
        <taxon>Ascomycota</taxon>
        <taxon>Pezizomycotina</taxon>
        <taxon>Sordariomycetes</taxon>
        <taxon>Hypocreomycetidae</taxon>
        <taxon>Hypocreales</taxon>
        <taxon>Ophiocordycipitaceae</taxon>
        <taxon>Purpureocillium</taxon>
    </lineage>
</organism>
<proteinExistence type="predicted"/>
<reference evidence="1" key="1">
    <citation type="submission" date="2024-12" db="EMBL/GenBank/DDBJ databases">
        <title>Comparative genomics and development of molecular markers within Purpureocillium lilacinum and among Purpureocillium species.</title>
        <authorList>
            <person name="Yeh Z.-Y."/>
            <person name="Ni N.-T."/>
            <person name="Lo P.-H."/>
            <person name="Mushyakhwo K."/>
            <person name="Lin C.-F."/>
            <person name="Nai Y.-S."/>
        </authorList>
    </citation>
    <scope>NUCLEOTIDE SEQUENCE</scope>
    <source>
        <strain evidence="1">NCHU-NPUST-175</strain>
    </source>
</reference>
<name>A0ACC4DNF7_PURLI</name>
<protein>
    <submittedName>
        <fullName evidence="1">Uncharacterized protein</fullName>
    </submittedName>
</protein>
<comment type="caution">
    <text evidence="1">The sequence shown here is derived from an EMBL/GenBank/DDBJ whole genome shotgun (WGS) entry which is preliminary data.</text>
</comment>